<evidence type="ECO:0000313" key="2">
    <source>
        <dbReference type="Proteomes" id="UP000027037"/>
    </source>
</evidence>
<dbReference type="Proteomes" id="UP000027037">
    <property type="component" value="Unassembled WGS sequence"/>
</dbReference>
<dbReference type="PATRIC" id="fig|1280946.3.peg.2809"/>
<organism evidence="1 2">
    <name type="scientific">Hyphomonas beringensis</name>
    <dbReference type="NCBI Taxonomy" id="1280946"/>
    <lineage>
        <taxon>Bacteria</taxon>
        <taxon>Pseudomonadati</taxon>
        <taxon>Pseudomonadota</taxon>
        <taxon>Alphaproteobacteria</taxon>
        <taxon>Hyphomonadales</taxon>
        <taxon>Hyphomonadaceae</taxon>
        <taxon>Hyphomonas</taxon>
    </lineage>
</organism>
<accession>A0A062U9D5</accession>
<comment type="caution">
    <text evidence="1">The sequence shown here is derived from an EMBL/GenBank/DDBJ whole genome shotgun (WGS) entry which is preliminary data.</text>
</comment>
<dbReference type="AlphaFoldDB" id="A0A062U9D5"/>
<sequence>MLHQGCVEGHVPLICEAKGDQKSADICTGLAERITLALGWQIVSDEA</sequence>
<dbReference type="EMBL" id="AWFF01000059">
    <property type="protein sequence ID" value="KCZ53189.1"/>
    <property type="molecule type" value="Genomic_DNA"/>
</dbReference>
<name>A0A062U9D5_9PROT</name>
<protein>
    <submittedName>
        <fullName evidence="1">Uncharacterized protein</fullName>
    </submittedName>
</protein>
<dbReference type="STRING" id="1280946.HY29_17635"/>
<proteinExistence type="predicted"/>
<reference evidence="1 2" key="1">
    <citation type="journal article" date="2014" name="Antonie Van Leeuwenhoek">
        <title>Hyphomonas beringensis sp. nov. and Hyphomonas chukchiensis sp. nov., isolated from surface seawater of the Bering Sea and Chukchi Sea.</title>
        <authorList>
            <person name="Li C."/>
            <person name="Lai Q."/>
            <person name="Li G."/>
            <person name="Dong C."/>
            <person name="Wang J."/>
            <person name="Liao Y."/>
            <person name="Shao Z."/>
        </authorList>
    </citation>
    <scope>NUCLEOTIDE SEQUENCE [LARGE SCALE GENOMIC DNA]</scope>
    <source>
        <strain evidence="1 2">25B14_1</strain>
    </source>
</reference>
<keyword evidence="2" id="KW-1185">Reference proteome</keyword>
<gene>
    <name evidence="1" type="ORF">HY29_17635</name>
</gene>
<evidence type="ECO:0000313" key="1">
    <source>
        <dbReference type="EMBL" id="KCZ53189.1"/>
    </source>
</evidence>